<dbReference type="InterPro" id="IPR013148">
    <property type="entry name" value="Glyco_hydro_32_N"/>
</dbReference>
<reference evidence="6 7" key="1">
    <citation type="submission" date="2016-10" db="EMBL/GenBank/DDBJ databases">
        <authorList>
            <person name="de Groot N.N."/>
        </authorList>
    </citation>
    <scope>NUCLEOTIDE SEQUENCE [LARGE SCALE GENOMIC DNA]</scope>
    <source>
        <strain evidence="6 7">DSM 10317</strain>
    </source>
</reference>
<keyword evidence="3" id="KW-0378">Hydrolase</keyword>
<evidence type="ECO:0000313" key="6">
    <source>
        <dbReference type="EMBL" id="SCZ80501.1"/>
    </source>
</evidence>
<dbReference type="EC" id="3.2.1.26" evidence="2"/>
<evidence type="ECO:0000256" key="2">
    <source>
        <dbReference type="ARBA" id="ARBA00012758"/>
    </source>
</evidence>
<sequence>MLLLGTLSLSCIGCSAGTSEAKQESEEQYLGESIDNHVVFPASVEGFVGDTMPFYDDGTYNIFYLADQRNGKQGYHPWAMMQTKDFVNYDDKGVVINYGETIKDQDIALGTGSVIKDKNGKYHAFYTGHNDAYEPKEAVMHAISDDLENWEKVPEDTFYANENYAKNDFRDPYVLYMEDEDCYWMLVTTRSNNTGVIAKYTSKDLKTWNDDGVFFENDMDTDSNMECPTLLKYKNKWYLSFSDQWPNRIVHYRFTDDLKAGFKKPQRDFFDGNGFYAGRMETDGERLFVVGWNGTKVGHADDAEYDWGGNMVTHELIQAKDGSLSPVMVNEVEASMTNSLAVAPEKMTESIKSDDNTLNFAGEEYEVAGFKRLLGSYIVSGKFKNFDENGMFGFAFNLDSENVGKLNIVFNAANKRIEFYNTDNIMAEVPQSYVDYDFGKMDELDVKMVIADGVVSMYVNNDIVFTERMYLSQGMEWGIFSVKSKVSVEDLKVYK</sequence>
<evidence type="ECO:0000256" key="1">
    <source>
        <dbReference type="ARBA" id="ARBA00009902"/>
    </source>
</evidence>
<dbReference type="GO" id="GO:0004564">
    <property type="term" value="F:beta-fructofuranosidase activity"/>
    <property type="evidence" value="ECO:0007669"/>
    <property type="project" value="UniProtKB-EC"/>
</dbReference>
<proteinExistence type="inferred from homology"/>
<dbReference type="InterPro" id="IPR023296">
    <property type="entry name" value="Glyco_hydro_beta-prop_sf"/>
</dbReference>
<feature type="domain" description="Glycosyl hydrolase family 32 N-terminal" evidence="5">
    <location>
        <begin position="53"/>
        <end position="321"/>
    </location>
</feature>
<dbReference type="Gene3D" id="2.115.10.20">
    <property type="entry name" value="Glycosyl hydrolase domain, family 43"/>
    <property type="match status" value="1"/>
</dbReference>
<evidence type="ECO:0000259" key="5">
    <source>
        <dbReference type="Pfam" id="PF00251"/>
    </source>
</evidence>
<name>A0A1G5S425_PSEXY</name>
<gene>
    <name evidence="6" type="ORF">SAMN02910350_02326</name>
</gene>
<dbReference type="InterPro" id="IPR001362">
    <property type="entry name" value="Glyco_hydro_32"/>
</dbReference>
<dbReference type="GO" id="GO:0005975">
    <property type="term" value="P:carbohydrate metabolic process"/>
    <property type="evidence" value="ECO:0007669"/>
    <property type="project" value="InterPro"/>
</dbReference>
<dbReference type="SUPFAM" id="SSF75005">
    <property type="entry name" value="Arabinanase/levansucrase/invertase"/>
    <property type="match status" value="1"/>
</dbReference>
<accession>A0A1G5S425</accession>
<dbReference type="InterPro" id="IPR051214">
    <property type="entry name" value="GH32_Enzymes"/>
</dbReference>
<dbReference type="EMBL" id="FMWK01000014">
    <property type="protein sequence ID" value="SCZ80501.1"/>
    <property type="molecule type" value="Genomic_DNA"/>
</dbReference>
<protein>
    <recommendedName>
        <fullName evidence="2">beta-fructofuranosidase</fullName>
        <ecNumber evidence="2">3.2.1.26</ecNumber>
    </recommendedName>
</protein>
<evidence type="ECO:0000256" key="4">
    <source>
        <dbReference type="ARBA" id="ARBA00023295"/>
    </source>
</evidence>
<evidence type="ECO:0000313" key="7">
    <source>
        <dbReference type="Proteomes" id="UP000199428"/>
    </source>
</evidence>
<dbReference type="SMART" id="SM00640">
    <property type="entry name" value="Glyco_32"/>
    <property type="match status" value="1"/>
</dbReference>
<comment type="similarity">
    <text evidence="1">Belongs to the glycosyl hydrolase 32 family.</text>
</comment>
<dbReference type="PANTHER" id="PTHR43101:SF1">
    <property type="entry name" value="BETA-FRUCTOSIDASE"/>
    <property type="match status" value="1"/>
</dbReference>
<dbReference type="AlphaFoldDB" id="A0A1G5S425"/>
<dbReference type="Proteomes" id="UP000199428">
    <property type="component" value="Unassembled WGS sequence"/>
</dbReference>
<dbReference type="Pfam" id="PF00251">
    <property type="entry name" value="Glyco_hydro_32N"/>
    <property type="match status" value="1"/>
</dbReference>
<dbReference type="PANTHER" id="PTHR43101">
    <property type="entry name" value="BETA-FRUCTOSIDASE"/>
    <property type="match status" value="1"/>
</dbReference>
<organism evidence="6 7">
    <name type="scientific">Pseudobutyrivibrio xylanivorans</name>
    <dbReference type="NCBI Taxonomy" id="185007"/>
    <lineage>
        <taxon>Bacteria</taxon>
        <taxon>Bacillati</taxon>
        <taxon>Bacillota</taxon>
        <taxon>Clostridia</taxon>
        <taxon>Lachnospirales</taxon>
        <taxon>Lachnospiraceae</taxon>
        <taxon>Pseudobutyrivibrio</taxon>
    </lineage>
</organism>
<evidence type="ECO:0000256" key="3">
    <source>
        <dbReference type="ARBA" id="ARBA00022801"/>
    </source>
</evidence>
<dbReference type="CDD" id="cd08995">
    <property type="entry name" value="GH32_EcAec43-like"/>
    <property type="match status" value="1"/>
</dbReference>
<keyword evidence="4" id="KW-0326">Glycosidase</keyword>